<dbReference type="PROSITE" id="PS51123">
    <property type="entry name" value="OMPA_2"/>
    <property type="match status" value="1"/>
</dbReference>
<dbReference type="EMBL" id="WKLP01000011">
    <property type="protein sequence ID" value="MRY11631.1"/>
    <property type="molecule type" value="Genomic_DNA"/>
</dbReference>
<dbReference type="Gene3D" id="2.60.40.1120">
    <property type="entry name" value="Carboxypeptidase-like, regulatory domain"/>
    <property type="match status" value="1"/>
</dbReference>
<dbReference type="Gene3D" id="3.30.1330.60">
    <property type="entry name" value="OmpA-like domain"/>
    <property type="match status" value="1"/>
</dbReference>
<dbReference type="SUPFAM" id="SSF82171">
    <property type="entry name" value="DPP6 N-terminal domain-like"/>
    <property type="match status" value="1"/>
</dbReference>
<protein>
    <submittedName>
        <fullName evidence="7">OmpA family protein</fullName>
    </submittedName>
</protein>
<evidence type="ECO:0000313" key="7">
    <source>
        <dbReference type="EMBL" id="MRY11631.1"/>
    </source>
</evidence>
<dbReference type="InterPro" id="IPR019734">
    <property type="entry name" value="TPR_rpt"/>
</dbReference>
<dbReference type="PANTHER" id="PTHR30329">
    <property type="entry name" value="STATOR ELEMENT OF FLAGELLAR MOTOR COMPLEX"/>
    <property type="match status" value="1"/>
</dbReference>
<dbReference type="RefSeq" id="WP_007654853.1">
    <property type="nucleotide sequence ID" value="NZ_AP031410.1"/>
</dbReference>
<dbReference type="Gene3D" id="2.120.10.30">
    <property type="entry name" value="TolB, C-terminal domain"/>
    <property type="match status" value="1"/>
</dbReference>
<organism evidence="7">
    <name type="scientific">Parabacteroides goldsteinii</name>
    <dbReference type="NCBI Taxonomy" id="328812"/>
    <lineage>
        <taxon>Bacteria</taxon>
        <taxon>Pseudomonadati</taxon>
        <taxon>Bacteroidota</taxon>
        <taxon>Bacteroidia</taxon>
        <taxon>Bacteroidales</taxon>
        <taxon>Tannerellaceae</taxon>
        <taxon>Parabacteroides</taxon>
    </lineage>
</organism>
<dbReference type="InterPro" id="IPR036737">
    <property type="entry name" value="OmpA-like_sf"/>
</dbReference>
<dbReference type="InterPro" id="IPR008969">
    <property type="entry name" value="CarboxyPept-like_regulatory"/>
</dbReference>
<dbReference type="SUPFAM" id="SSF103088">
    <property type="entry name" value="OmpA-like"/>
    <property type="match status" value="1"/>
</dbReference>
<dbReference type="PRINTS" id="PR01021">
    <property type="entry name" value="OMPADOMAIN"/>
</dbReference>
<dbReference type="InterPro" id="IPR011659">
    <property type="entry name" value="WD40"/>
</dbReference>
<dbReference type="PROSITE" id="PS50005">
    <property type="entry name" value="TPR"/>
    <property type="match status" value="1"/>
</dbReference>
<comment type="subcellular location">
    <subcellularLocation>
        <location evidence="1">Cell outer membrane</location>
    </subcellularLocation>
</comment>
<dbReference type="SUPFAM" id="SSF49464">
    <property type="entry name" value="Carboxypeptidase regulatory domain-like"/>
    <property type="match status" value="1"/>
</dbReference>
<proteinExistence type="predicted"/>
<feature type="domain" description="OmpA-like" evidence="6">
    <location>
        <begin position="515"/>
        <end position="659"/>
    </location>
</feature>
<sequence length="663" mass="75403">MNKKITPYILLFLTALLLFSCKSAKLSDAEEKQRIGEYFEAAAIYRKVYTKTSPQKRDLRGYIAYRMAECNRLINNTPRATSAYMNALRYDYPDSIVSLRLGQMYQKSGKYMDAIRHYNDFLLLNPESQLALNGIKGSELAPQWKQNPSRYIVKRMEKFNSRRGEFCPMLYGEKYDQLYFTSSRTPKGANKDKDETISAITGQRNNDFFLVKQDEQGNWLAPVELEDEVNTEFDEGTPSFSKDGNTMYYTYCAQDPEGPRTSEIYVSTRSSAKWGKGTRASIVKDSVTALGHPAVSPDGKYLYYVSDAVGGFGGKDIFRSRLVGNDFGPMENLGPDINTPGDEMFPYVRDSVTLYFASNGHPGMGGLDLFKATQDSTGKWHVENLKAPINSMGDDFGITFEGDKEKGFFSSNRNDARGYDHLYSFELPVITIFIEGIVSDVDENPIEDATVRIVGKDGLNEKVLAKKDGTYRVELERDIRYVMMASARGYLNQNFELKTGPEEKNETYIVDFYLSPISKPVVIENIFYDFDKATLRPESQKALDEMIKMLNDNPNVTIELGAHTDRKGSDQYNERLAQRRAQSVVDYLIAGGIEKERLEAKGYGESVPKVINKKMAKNYDFLNEGDVLTEEFILTLTPEQQEIADQINRRTEFKVLRTNYNLF</sequence>
<dbReference type="InterPro" id="IPR050330">
    <property type="entry name" value="Bact_OuterMem_StrucFunc"/>
</dbReference>
<dbReference type="GO" id="GO:0009279">
    <property type="term" value="C:cell outer membrane"/>
    <property type="evidence" value="ECO:0007669"/>
    <property type="project" value="UniProtKB-SubCell"/>
</dbReference>
<evidence type="ECO:0000259" key="6">
    <source>
        <dbReference type="PROSITE" id="PS51123"/>
    </source>
</evidence>
<dbReference type="PANTHER" id="PTHR30329:SF21">
    <property type="entry name" value="LIPOPROTEIN YIAD-RELATED"/>
    <property type="match status" value="1"/>
</dbReference>
<evidence type="ECO:0000256" key="1">
    <source>
        <dbReference type="ARBA" id="ARBA00004442"/>
    </source>
</evidence>
<dbReference type="CDD" id="cd07185">
    <property type="entry name" value="OmpA_C-like"/>
    <property type="match status" value="1"/>
</dbReference>
<dbReference type="Gene3D" id="1.25.40.10">
    <property type="entry name" value="Tetratricopeptide repeat domain"/>
    <property type="match status" value="1"/>
</dbReference>
<accession>A0A6G1ZD66</accession>
<dbReference type="InterPro" id="IPR006665">
    <property type="entry name" value="OmpA-like"/>
</dbReference>
<keyword evidence="4" id="KW-0802">TPR repeat</keyword>
<keyword evidence="3" id="KW-0998">Cell outer membrane</keyword>
<dbReference type="InterPro" id="IPR006664">
    <property type="entry name" value="OMP_bac"/>
</dbReference>
<keyword evidence="2 5" id="KW-0472">Membrane</keyword>
<dbReference type="SUPFAM" id="SSF48452">
    <property type="entry name" value="TPR-like"/>
    <property type="match status" value="1"/>
</dbReference>
<name>A0A6G1ZD66_9BACT</name>
<feature type="repeat" description="TPR" evidence="4">
    <location>
        <begin position="95"/>
        <end position="128"/>
    </location>
</feature>
<dbReference type="InterPro" id="IPR011990">
    <property type="entry name" value="TPR-like_helical_dom_sf"/>
</dbReference>
<dbReference type="PROSITE" id="PS51257">
    <property type="entry name" value="PROKAR_LIPOPROTEIN"/>
    <property type="match status" value="1"/>
</dbReference>
<evidence type="ECO:0000256" key="2">
    <source>
        <dbReference type="ARBA" id="ARBA00023136"/>
    </source>
</evidence>
<dbReference type="Pfam" id="PF07676">
    <property type="entry name" value="PD40"/>
    <property type="match status" value="3"/>
</dbReference>
<comment type="caution">
    <text evidence="7">The sequence shown here is derived from an EMBL/GenBank/DDBJ whole genome shotgun (WGS) entry which is preliminary data.</text>
</comment>
<evidence type="ECO:0000256" key="3">
    <source>
        <dbReference type="ARBA" id="ARBA00023237"/>
    </source>
</evidence>
<dbReference type="AlphaFoldDB" id="A0A6G1ZD66"/>
<gene>
    <name evidence="7" type="ORF">GKE01_09135</name>
</gene>
<dbReference type="Pfam" id="PF00691">
    <property type="entry name" value="OmpA"/>
    <property type="match status" value="1"/>
</dbReference>
<evidence type="ECO:0000256" key="4">
    <source>
        <dbReference type="PROSITE-ProRule" id="PRU00339"/>
    </source>
</evidence>
<dbReference type="InterPro" id="IPR011042">
    <property type="entry name" value="6-blade_b-propeller_TolB-like"/>
</dbReference>
<reference evidence="7" key="1">
    <citation type="journal article" date="2019" name="Nat. Med.">
        <title>A library of human gut bacterial isolates paired with longitudinal multiomics data enables mechanistic microbiome research.</title>
        <authorList>
            <person name="Poyet M."/>
            <person name="Groussin M."/>
            <person name="Gibbons S.M."/>
            <person name="Avila-Pacheco J."/>
            <person name="Jiang X."/>
            <person name="Kearney S.M."/>
            <person name="Perrotta A.R."/>
            <person name="Berdy B."/>
            <person name="Zhao S."/>
            <person name="Lieberman T.D."/>
            <person name="Swanson P.K."/>
            <person name="Smith M."/>
            <person name="Roesemann S."/>
            <person name="Alexander J.E."/>
            <person name="Rich S.A."/>
            <person name="Livny J."/>
            <person name="Vlamakis H."/>
            <person name="Clish C."/>
            <person name="Bullock K."/>
            <person name="Deik A."/>
            <person name="Scott J."/>
            <person name="Pierce K.A."/>
            <person name="Xavier R.J."/>
            <person name="Alm E.J."/>
        </authorList>
    </citation>
    <scope>NUCLEOTIDE SEQUENCE</scope>
    <source>
        <strain evidence="7">BIOML-A4</strain>
    </source>
</reference>
<evidence type="ECO:0000256" key="5">
    <source>
        <dbReference type="PROSITE-ProRule" id="PRU00473"/>
    </source>
</evidence>